<proteinExistence type="predicted"/>
<gene>
    <name evidence="1" type="ORF">G3M58_43270</name>
</gene>
<protein>
    <submittedName>
        <fullName evidence="1">Uncharacterized protein</fullName>
    </submittedName>
</protein>
<name>A0A6G3X6H1_9ACTN</name>
<sequence>MPAAHEADGALFSLPMVVPRTTEYTRLGVPPEATADEVRAAANRNDARLRARGASDEEIAAAHAASIENAEARAAHDARFPPLPLLRLVPTWEPILDADEKAIGLSVLRREIEAFLSAAGETVHHPMDTTRTDFTGDFTRTHLLDGFADE</sequence>
<comment type="caution">
    <text evidence="1">The sequence shown here is derived from an EMBL/GenBank/DDBJ whole genome shotgun (WGS) entry which is preliminary data.</text>
</comment>
<organism evidence="1">
    <name type="scientific">Streptomyces sp. SID7499</name>
    <dbReference type="NCBI Taxonomy" id="2706086"/>
    <lineage>
        <taxon>Bacteria</taxon>
        <taxon>Bacillati</taxon>
        <taxon>Actinomycetota</taxon>
        <taxon>Actinomycetes</taxon>
        <taxon>Kitasatosporales</taxon>
        <taxon>Streptomycetaceae</taxon>
        <taxon>Streptomyces</taxon>
    </lineage>
</organism>
<evidence type="ECO:0000313" key="1">
    <source>
        <dbReference type="EMBL" id="NEE13263.1"/>
    </source>
</evidence>
<reference evidence="1" key="1">
    <citation type="submission" date="2020-01" db="EMBL/GenBank/DDBJ databases">
        <title>Insect and environment-associated Actinomycetes.</title>
        <authorList>
            <person name="Currrie C."/>
            <person name="Chevrette M."/>
            <person name="Carlson C."/>
            <person name="Stubbendieck R."/>
            <person name="Wendt-Pienkowski E."/>
        </authorList>
    </citation>
    <scope>NUCLEOTIDE SEQUENCE</scope>
    <source>
        <strain evidence="1">SID7499</strain>
    </source>
</reference>
<accession>A0A6G3X6H1</accession>
<dbReference type="AlphaFoldDB" id="A0A6G3X6H1"/>
<dbReference type="EMBL" id="JAAGMN010004471">
    <property type="protein sequence ID" value="NEE13263.1"/>
    <property type="molecule type" value="Genomic_DNA"/>
</dbReference>